<feature type="region of interest" description="Disordered" evidence="5">
    <location>
        <begin position="3572"/>
        <end position="3617"/>
    </location>
</feature>
<feature type="region of interest" description="Disordered" evidence="5">
    <location>
        <begin position="1448"/>
        <end position="1470"/>
    </location>
</feature>
<feature type="region of interest" description="Disordered" evidence="5">
    <location>
        <begin position="4121"/>
        <end position="4181"/>
    </location>
</feature>
<dbReference type="SMART" id="SM00248">
    <property type="entry name" value="ANK"/>
    <property type="match status" value="12"/>
</dbReference>
<feature type="region of interest" description="Disordered" evidence="5">
    <location>
        <begin position="2832"/>
        <end position="2872"/>
    </location>
</feature>
<keyword evidence="2 3" id="KW-0040">ANK repeat</keyword>
<keyword evidence="4" id="KW-0175">Coiled coil</keyword>
<feature type="region of interest" description="Disordered" evidence="5">
    <location>
        <begin position="2390"/>
        <end position="2412"/>
    </location>
</feature>
<dbReference type="SUPFAM" id="SSF48403">
    <property type="entry name" value="Ankyrin repeat"/>
    <property type="match status" value="2"/>
</dbReference>
<feature type="compositionally biased region" description="Polar residues" evidence="5">
    <location>
        <begin position="1680"/>
        <end position="1692"/>
    </location>
</feature>
<feature type="region of interest" description="Disordered" evidence="5">
    <location>
        <begin position="2251"/>
        <end position="2284"/>
    </location>
</feature>
<dbReference type="InterPro" id="IPR002110">
    <property type="entry name" value="Ankyrin_rpt"/>
</dbReference>
<feature type="region of interest" description="Disordered" evidence="5">
    <location>
        <begin position="2886"/>
        <end position="2925"/>
    </location>
</feature>
<feature type="region of interest" description="Disordered" evidence="5">
    <location>
        <begin position="168"/>
        <end position="300"/>
    </location>
</feature>
<feature type="compositionally biased region" description="Basic and acidic residues" evidence="5">
    <location>
        <begin position="1204"/>
        <end position="1213"/>
    </location>
</feature>
<feature type="compositionally biased region" description="Polar residues" evidence="5">
    <location>
        <begin position="368"/>
        <end position="378"/>
    </location>
</feature>
<feature type="region of interest" description="Disordered" evidence="5">
    <location>
        <begin position="1880"/>
        <end position="1914"/>
    </location>
</feature>
<feature type="region of interest" description="Disordered" evidence="5">
    <location>
        <begin position="3460"/>
        <end position="3500"/>
    </location>
</feature>
<feature type="repeat" description="ANK" evidence="3">
    <location>
        <begin position="525"/>
        <end position="557"/>
    </location>
</feature>
<dbReference type="PROSITE" id="PS50088">
    <property type="entry name" value="ANK_REPEAT"/>
    <property type="match status" value="9"/>
</dbReference>
<feature type="coiled-coil region" evidence="4">
    <location>
        <begin position="3312"/>
        <end position="3362"/>
    </location>
</feature>
<feature type="compositionally biased region" description="Polar residues" evidence="5">
    <location>
        <begin position="686"/>
        <end position="698"/>
    </location>
</feature>
<feature type="region of interest" description="Disordered" evidence="5">
    <location>
        <begin position="2787"/>
        <end position="2820"/>
    </location>
</feature>
<dbReference type="PANTHER" id="PTHR24198:SF165">
    <property type="entry name" value="ANKYRIN REPEAT-CONTAINING PROTEIN-RELATED"/>
    <property type="match status" value="1"/>
</dbReference>
<dbReference type="PANTHER" id="PTHR24198">
    <property type="entry name" value="ANKYRIN REPEAT AND PROTEIN KINASE DOMAIN-CONTAINING PROTEIN"/>
    <property type="match status" value="1"/>
</dbReference>
<reference evidence="6 7" key="1">
    <citation type="journal article" date="2015" name="Genome Biol. Evol.">
        <title>Comparative Genomics of a Bacterivorous Green Alga Reveals Evolutionary Causalities and Consequences of Phago-Mixotrophic Mode of Nutrition.</title>
        <authorList>
            <person name="Burns J.A."/>
            <person name="Paasch A."/>
            <person name="Narechania A."/>
            <person name="Kim E."/>
        </authorList>
    </citation>
    <scope>NUCLEOTIDE SEQUENCE [LARGE SCALE GENOMIC DNA]</scope>
    <source>
        <strain evidence="6 7">PLY_AMNH</strain>
    </source>
</reference>
<feature type="region of interest" description="Disordered" evidence="5">
    <location>
        <begin position="1171"/>
        <end position="1219"/>
    </location>
</feature>
<feature type="region of interest" description="Disordered" evidence="5">
    <location>
        <begin position="3226"/>
        <end position="3245"/>
    </location>
</feature>
<feature type="compositionally biased region" description="Low complexity" evidence="5">
    <location>
        <begin position="4024"/>
        <end position="4055"/>
    </location>
</feature>
<dbReference type="PRINTS" id="PR01415">
    <property type="entry name" value="ANKYRIN"/>
</dbReference>
<organism evidence="6 7">
    <name type="scientific">Cymbomonas tetramitiformis</name>
    <dbReference type="NCBI Taxonomy" id="36881"/>
    <lineage>
        <taxon>Eukaryota</taxon>
        <taxon>Viridiplantae</taxon>
        <taxon>Chlorophyta</taxon>
        <taxon>Pyramimonadophyceae</taxon>
        <taxon>Pyramimonadales</taxon>
        <taxon>Pyramimonadaceae</taxon>
        <taxon>Cymbomonas</taxon>
    </lineage>
</organism>
<accession>A0AAE0FSI4</accession>
<dbReference type="InterPro" id="IPR036770">
    <property type="entry name" value="Ankyrin_rpt-contain_sf"/>
</dbReference>
<feature type="region of interest" description="Disordered" evidence="5">
    <location>
        <begin position="3089"/>
        <end position="3115"/>
    </location>
</feature>
<evidence type="ECO:0000313" key="6">
    <source>
        <dbReference type="EMBL" id="KAK3265074.1"/>
    </source>
</evidence>
<comment type="caution">
    <text evidence="6">The sequence shown here is derived from an EMBL/GenBank/DDBJ whole genome shotgun (WGS) entry which is preliminary data.</text>
</comment>
<feature type="compositionally biased region" description="Basic and acidic residues" evidence="5">
    <location>
        <begin position="3468"/>
        <end position="3486"/>
    </location>
</feature>
<evidence type="ECO:0000256" key="3">
    <source>
        <dbReference type="PROSITE-ProRule" id="PRU00023"/>
    </source>
</evidence>
<feature type="repeat" description="ANK" evidence="3">
    <location>
        <begin position="39"/>
        <end position="71"/>
    </location>
</feature>
<feature type="repeat" description="ANK" evidence="3">
    <location>
        <begin position="490"/>
        <end position="522"/>
    </location>
</feature>
<feature type="region of interest" description="Disordered" evidence="5">
    <location>
        <begin position="348"/>
        <end position="413"/>
    </location>
</feature>
<feature type="region of interest" description="Disordered" evidence="5">
    <location>
        <begin position="895"/>
        <end position="1005"/>
    </location>
</feature>
<feature type="compositionally biased region" description="Polar residues" evidence="5">
    <location>
        <begin position="2426"/>
        <end position="2463"/>
    </location>
</feature>
<feature type="region of interest" description="Disordered" evidence="5">
    <location>
        <begin position="4024"/>
        <end position="4082"/>
    </location>
</feature>
<evidence type="ECO:0000256" key="2">
    <source>
        <dbReference type="ARBA" id="ARBA00023043"/>
    </source>
</evidence>
<feature type="region of interest" description="Disordered" evidence="5">
    <location>
        <begin position="1972"/>
        <end position="2013"/>
    </location>
</feature>
<evidence type="ECO:0000313" key="7">
    <source>
        <dbReference type="Proteomes" id="UP001190700"/>
    </source>
</evidence>
<dbReference type="Pfam" id="PF00023">
    <property type="entry name" value="Ank"/>
    <property type="match status" value="2"/>
</dbReference>
<dbReference type="Gene3D" id="1.25.40.20">
    <property type="entry name" value="Ankyrin repeat-containing domain"/>
    <property type="match status" value="3"/>
</dbReference>
<feature type="region of interest" description="Disordered" evidence="5">
    <location>
        <begin position="1667"/>
        <end position="1719"/>
    </location>
</feature>
<feature type="compositionally biased region" description="Polar residues" evidence="5">
    <location>
        <begin position="713"/>
        <end position="726"/>
    </location>
</feature>
<gene>
    <name evidence="6" type="ORF">CYMTET_26222</name>
</gene>
<protein>
    <submittedName>
        <fullName evidence="6">Uncharacterized protein</fullName>
    </submittedName>
</protein>
<feature type="repeat" description="ANK" evidence="3">
    <location>
        <begin position="627"/>
        <end position="659"/>
    </location>
</feature>
<feature type="coiled-coil region" evidence="4">
    <location>
        <begin position="1541"/>
        <end position="1571"/>
    </location>
</feature>
<keyword evidence="7" id="KW-1185">Reference proteome</keyword>
<name>A0AAE0FSI4_9CHLO</name>
<feature type="compositionally biased region" description="Basic and acidic residues" evidence="5">
    <location>
        <begin position="357"/>
        <end position="366"/>
    </location>
</feature>
<feature type="compositionally biased region" description="Acidic residues" evidence="5">
    <location>
        <begin position="2251"/>
        <end position="2263"/>
    </location>
</feature>
<evidence type="ECO:0000256" key="1">
    <source>
        <dbReference type="ARBA" id="ARBA00022737"/>
    </source>
</evidence>
<evidence type="ECO:0000256" key="5">
    <source>
        <dbReference type="SAM" id="MobiDB-lite"/>
    </source>
</evidence>
<feature type="region of interest" description="Disordered" evidence="5">
    <location>
        <begin position="684"/>
        <end position="740"/>
    </location>
</feature>
<feature type="repeat" description="ANK" evidence="3">
    <location>
        <begin position="558"/>
        <end position="593"/>
    </location>
</feature>
<evidence type="ECO:0000256" key="4">
    <source>
        <dbReference type="SAM" id="Coils"/>
    </source>
</evidence>
<dbReference type="Proteomes" id="UP001190700">
    <property type="component" value="Unassembled WGS sequence"/>
</dbReference>
<proteinExistence type="predicted"/>
<feature type="compositionally biased region" description="Polar residues" evidence="5">
    <location>
        <begin position="2886"/>
        <end position="2901"/>
    </location>
</feature>
<feature type="repeat" description="ANK" evidence="3">
    <location>
        <begin position="72"/>
        <end position="104"/>
    </location>
</feature>
<dbReference type="Pfam" id="PF12796">
    <property type="entry name" value="Ank_2"/>
    <property type="match status" value="3"/>
</dbReference>
<feature type="region of interest" description="Disordered" evidence="5">
    <location>
        <begin position="2563"/>
        <end position="2609"/>
    </location>
</feature>
<feature type="repeat" description="ANK" evidence="3">
    <location>
        <begin position="457"/>
        <end position="489"/>
    </location>
</feature>
<feature type="region of interest" description="Disordered" evidence="5">
    <location>
        <begin position="2426"/>
        <end position="2493"/>
    </location>
</feature>
<sequence length="4220" mass="446159">MRSHNAPGMELYIAAGSGHISRLEAAITANGHVDYTIADGETPLHAAARNGHLEAVKCLLRSYADTNIQDKDGCTPLHFASGNGHVDVALALLGAGAKRNTKNKASWTALHLAAHHGRLNVVDALLHARANKDMHTKDGETPAALATRKRHAKVVKLLISWTDDGDHKTRGEVYSASGSPMPRASPSVLGPVGGSGTPSGRIRAQFTSAAAPSPGGGSAAPARGKRRLEGPGEDQLSESKSGHQGAGREATLERPRQQNRHARQREPAVTAHRPSRQQHAALMAMKHARSQNHRPTPPMVGLPGISPYQAPFPAATAAHHAAATAVATAADEPQGASQEDVAMGLVDEASDPPSVRQDVHSVEGEHTNGLQENTTPEVSVSVHGESAGSSAPGGGLGRPQAGSSGVSREGESPVIHEVRQVSPGDLYNAASSGDLDGVRQLLATASVPADGDPNSVHGWRPLHIAALKGHAEVVAVLLRAGARGDLCSHDGCTALHLAAEEGHRRVLELLLRDGICVRVDARESGGQTPLHLAAAGAHVEVIELLVAQGSQTDVRTNEGQLALHLAATSRAPQAVQAVQALLRLGADVGGLDGAGGTALHSASDAGNSQAVAVLTKRGADVNARRLDGNTPLHVAVLAQQPQVVEMLLAWGASPTLASEGGVTPLTLAERQGDDGIIRMLRAAAEPSQQPALQVSVKRQPSPQGPSPQPASSHDSNSQQQLAQHPNAQRAAGEAADSAVSPSYMATQLEVEAEGKRMSEALGDTLISDMQEMMSLLMQVEAEKGALGKAMQILRGVPVDTVGAVVPWTYNVLLQVERTVRAALRVQRKSHRRLRVLRDDMDLQSVQQLAKYCKGNEVPQLKAQEKEAQRLLLSLTHELAGLDEELAAVTEAQAGMPQLTPPPRATPSPGTFTPGSGYTPRTALVKSETFSPLSQMPELSAAKSKPGGDAEIGQPVTNAGAEAEVANQGTEPGGAQAEDEGSAGVPGQESSAGDKQQVVPAVEESSEEVQEYVAQLAGRLHSMRQSVGERPPEARGLVGLPAAAGAGLPRCAMEAIAAANMVHWKQSPALARQFVQQLREELRLLQDTVEGNRAMREPLEAQMSQARREVAQMRVWTKAGDTEGQRHLQEEEARVERMQGEVRSFQAFETDAGQKMEVLRALLQHVLAEIGDPEGADTSEHPTRDDAKLASPGMGWPDDISIDGDSPRTPRSDPDGYALLNPFVPGSERWQRSIRADALLKFAAEAQDDTASPPPSSRSAPLQAAGTAGSLPQQPFSSPGEAVDTRYQQTMSAASGTFLDNSPLPVHGAEDAITTAPGEEQLDGSPAHVAKSAALRQVTGLCFVSLGMVQCRLKTWGPRAGLGLKTRGRLEDMEAVSGPGLEDAGAVSGPRLEDMGAVSGPGLEDSGAVTQKLAEEVMPDVLQAGAVDQGPRSEDEQLSDRRLFMESRVSNEVEDGDPWRPQTVGTEEEGVATAPCSIEAMQADDWEHAQELAGEPQVFEAMETEEVGTETERRRSSIFGLLGAGYEQVMSVFSGSSPTPEAARAEEEVYDAVRAEEEAEEAVYDAAQAEEVVYDAAQAEEEACEADAEEEFHEAVPVEGEMPNVAGREKEASANMVQPALQTTLEESNGRLHVDDAVIARQEQDSAPNEKTARDLLWSLEEPEVLAGSAPHNAARKRSSQDTPSENLGSASSAEGGRANDDRATACPTPGPEESSEEVQEYVAQLEGRLHSMRQSVGERPPEARGLAGLPAAAGAGLPRCAMEAIAVANMVHWKQSPALARQFVQELREELRLLQDTVEGNRAMREPLEAQMSQARREVAQMRAWTKAGDTEGQRHLQEEEARVERMQGEVRSFQAFETDAGQKMEVLRALLQHVLAEIGDPEGADTSEREELGAAAATEGSAPLVDPSGAQGLDGLRANPAASAVNSAAVEAQEKAVEEVKDLGTLPTQIPKLNLPVSPYPLLDMTQDVPDTQRSEVSVLSDGGGSTVRDAASPRGGSFSPGRGRRGAMSVGDADENERAVAAAAAMEGAVGPRAGCLVSGGTAHADALLEAHQALPSPDAAVPEESMATLRDPASPAADADNDGMVTARTTNDETPSLADMPAVALASEQAKDADVAKDPPRRGSSIFSLLGAGYEQVMSVFSGSSPTSEAARAEEEVYDAAQADEEVYKPAQAEEDVYETAQVEEEVYEAAQADKAVYEAARAEKVGYDAARAEEAVYEAAQAEETVYDAAQVEEEVYDTAQAEEEVYEAAHGDEEEEEEDPKRSEKETWEEEEVQPNLTPFATAQSVVSAGHTAAGSRGSIAVGSREEAGAIVEEIFALADNVLASRPMPPRRRLPTRPSRVQAAQEAECGEAEVGASDTGSVQAVQEAEVGAAPGSVQAVQEAQVGSPTPSSVQAVQEAQVGSPTPSRAQAVQEAEVGSAAPSSVQAVQEAQVGSPTPSSVQAVQEAQVGSPTPSRAQAVQEAEVGSATPSRMQAVQEAEIASPTPSRVQAVQEAEVGSPTTEEVQPHLTPFVTAQSVVSAGHTAVGSRGSIAVGSREEAGAIVEEIFALADNVLASRPMPPRRRLPTRPSRVQAVQEAEVGSPTPSSVQAVQEAEVGSPTPSRAQAVQEAEVGSAAPSSVQAVQEAQVGVQHPAGAQAVQEAEIASSTPSRAQAVQEAEVGSATPSRMQAVQEAEIASSTPSRVQAVQEAEVGSATPSRMQAVQEAEIASSTPSSVQAVQEAQVGSATPSRVQAVQEAEVGSPTPSSVQAVQEAEIASSTFVSSKFDAGIPECTNSASLKELRTDEAAPRVSRSSEEALQSAGPSERAWQSALSLTTPRRVVPGMGAEGELEEDMVSSASWKGATDEGRDTPQQPPSGRTKTYAADEMLRGSTEEATMRITTTEAPSENLGSASSAEGGRANDDRATACPTPGPEESSEEVQEYVAQLEGQLHSMRQSVGERPPEARGLAGLPAAAGAGLPRCAMEAIAVANMVHWKQSPALARQFVQELREELRLLQDTVEGNRAMREPLEAQMSQARREVAQMRAWTKAGDTEGQRHLQEEEARVERMQGEVRSFQAFETDAGQKMEVLRALLQHVLAEIGDPEGADTSEREELGAAAATEGSAPLVDPSGAQGLDGLRANPAASAVDSAAVEAQEKAVEEVKDLGTLPTQIPKLNLPVSPYPLLDMTQDVPDTQRSEVSVLSDGGGSTLLSAPAPAPEVISDTAGTASSINHSSVRLTSKSTGVGDTLDADAGDSSQRVWSGEEEAELQPMGELVELPRRPVISWSPEWKTRVAVDALSQRAGMLEDRLGAWHATKDGSRAMFELRREKIARLRREAAELQALVVASEEPGTVAVIERRLGLARQRLSELEAQASEYRVLEADAEGHLRELGAHLEETREGLALATTPLPAPAEETPMASSWVSMGGEERQPLRVRVEPTLLGSGEGSRERAPTVTFNPLPRTAAARSVVGVEAEELAQETRSDELRTPRRSDRGDSGGDSAELRIANAENEEGGVMDGIVKRLNEQLTQSMERAWSLGVTSNEVLASPRGPPPEEDPFMQDVVKAQLDLQDTQAELLQARLGRSASTASDDDTRGGGASQAGNPRSGDTIEEGELAPTGGAGAATRMRSYSVVTRLAERMEATRLHISNMEEALQRVNKADDAALERFGSLIAQLQQLLHDVTAIERELEGQPAARSGSAAASPEAMEATDVQLEVLHSRTLRARTLSRCLSSAFKQWADTEDPLQAPSEDQQRAEAQLTHLATRIDVAETEVVRRISFQMQRHSADKQHLQGGTEAEPPVAARRHMAPGAGEGLEVALPRALETTSPTLSTSPISTSPLPFTARREWQKLGSVMTMATHIHKRTMSQNTLEKELETEGLTPLNSTWVAQASGEDAEGDAERVAKADIGAVGVDMELDGIAAEAQEQVMKSAVFPQPSLMQAKVDELSRQMAETVQLTRSLNRASQLLVEEAQSAGEMGDVGAVEEIQRVQEELQNTHSKMKATETAVDLLVAYTPRHSAGSGSAGPTEGLLEQAAAEAPAQSGDEATTESLATTSVRLRSSLTRVRQEVAPVRHRPTGDGTESPSRRDVRKKVADLRWRLERMQEAKQRLQQVEEEAHAARTVVHARWQAGLSSDEAPHGLPKDLSAGRSPEPVANRGHHDGDSRAEGGAGGGKEGPSRRMSQGHQWGGAAARRARALGIPLLIMAARRRTPRAAAALVASCRRTFRSG</sequence>
<feature type="repeat" description="ANK" evidence="3">
    <location>
        <begin position="594"/>
        <end position="626"/>
    </location>
</feature>
<keyword evidence="1" id="KW-0677">Repeat</keyword>
<feature type="compositionally biased region" description="Low complexity" evidence="5">
    <location>
        <begin position="1992"/>
        <end position="2003"/>
    </location>
</feature>
<feature type="compositionally biased region" description="Basic and acidic residues" evidence="5">
    <location>
        <begin position="2787"/>
        <end position="2802"/>
    </location>
</feature>
<dbReference type="EMBL" id="LGRX02014165">
    <property type="protein sequence ID" value="KAK3265074.1"/>
    <property type="molecule type" value="Genomic_DNA"/>
</dbReference>
<feature type="repeat" description="ANK" evidence="3">
    <location>
        <begin position="105"/>
        <end position="137"/>
    </location>
</feature>
<feature type="compositionally biased region" description="Basic and acidic residues" evidence="5">
    <location>
        <begin position="1177"/>
        <end position="1187"/>
    </location>
</feature>
<dbReference type="PROSITE" id="PS50297">
    <property type="entry name" value="ANK_REP_REGION"/>
    <property type="match status" value="9"/>
</dbReference>
<feature type="region of interest" description="Disordered" evidence="5">
    <location>
        <begin position="1245"/>
        <end position="1282"/>
    </location>
</feature>